<evidence type="ECO:0000313" key="2">
    <source>
        <dbReference type="EMBL" id="WPC72987.1"/>
    </source>
</evidence>
<evidence type="ECO:0000256" key="1">
    <source>
        <dbReference type="SAM" id="Phobius"/>
    </source>
</evidence>
<feature type="transmembrane region" description="Helical" evidence="1">
    <location>
        <begin position="41"/>
        <end position="58"/>
    </location>
</feature>
<name>A0ABZ0Q960_9VIBR</name>
<evidence type="ECO:0000313" key="3">
    <source>
        <dbReference type="Proteomes" id="UP001304071"/>
    </source>
</evidence>
<proteinExistence type="predicted"/>
<keyword evidence="1" id="KW-1133">Transmembrane helix</keyword>
<dbReference type="RefSeq" id="WP_261892796.1">
    <property type="nucleotide sequence ID" value="NZ_AP024895.1"/>
</dbReference>
<accession>A0ABZ0Q960</accession>
<reference evidence="2 3" key="1">
    <citation type="submission" date="2023-11" db="EMBL/GenBank/DDBJ databases">
        <title>Plant-associative lifestyle of Vibrio porteresiae and its evolutionary dynamics.</title>
        <authorList>
            <person name="Rameshkumar N."/>
            <person name="Kirti K."/>
        </authorList>
    </citation>
    <scope>NUCLEOTIDE SEQUENCE [LARGE SCALE GENOMIC DNA]</scope>
    <source>
        <strain evidence="2 3">MSSRF30</strain>
    </source>
</reference>
<sequence>MIVNTQKSNTARPKHRKWLVIALALLMKADSRFGQMRRQSYWLTYGMVLLLAGFAGWSL</sequence>
<gene>
    <name evidence="2" type="ORF">R8Z52_12725</name>
</gene>
<protein>
    <submittedName>
        <fullName evidence="2">Uncharacterized protein</fullName>
    </submittedName>
</protein>
<dbReference type="EMBL" id="CP138203">
    <property type="protein sequence ID" value="WPC72987.1"/>
    <property type="molecule type" value="Genomic_DNA"/>
</dbReference>
<keyword evidence="1" id="KW-0472">Membrane</keyword>
<dbReference type="Proteomes" id="UP001304071">
    <property type="component" value="Chromosome 1"/>
</dbReference>
<organism evidence="2 3">
    <name type="scientific">Vibrio porteresiae DSM 19223</name>
    <dbReference type="NCBI Taxonomy" id="1123496"/>
    <lineage>
        <taxon>Bacteria</taxon>
        <taxon>Pseudomonadati</taxon>
        <taxon>Pseudomonadota</taxon>
        <taxon>Gammaproteobacteria</taxon>
        <taxon>Vibrionales</taxon>
        <taxon>Vibrionaceae</taxon>
        <taxon>Vibrio</taxon>
    </lineage>
</organism>
<keyword evidence="1" id="KW-0812">Transmembrane</keyword>
<keyword evidence="3" id="KW-1185">Reference proteome</keyword>